<reference evidence="2 3" key="1">
    <citation type="submission" date="2019-11" db="EMBL/GenBank/DDBJ databases">
        <title>Whole genome sequence of Oryza granulata.</title>
        <authorList>
            <person name="Li W."/>
        </authorList>
    </citation>
    <scope>NUCLEOTIDE SEQUENCE [LARGE SCALE GENOMIC DNA]</scope>
    <source>
        <strain evidence="3">cv. Menghai</strain>
        <tissue evidence="2">Leaf</tissue>
    </source>
</reference>
<feature type="compositionally biased region" description="Basic and acidic residues" evidence="1">
    <location>
        <begin position="49"/>
        <end position="61"/>
    </location>
</feature>
<accession>A0A6G1CNR6</accession>
<evidence type="ECO:0000313" key="3">
    <source>
        <dbReference type="Proteomes" id="UP000479710"/>
    </source>
</evidence>
<dbReference type="Proteomes" id="UP000479710">
    <property type="component" value="Unassembled WGS sequence"/>
</dbReference>
<proteinExistence type="predicted"/>
<feature type="region of interest" description="Disordered" evidence="1">
    <location>
        <begin position="48"/>
        <end position="127"/>
    </location>
</feature>
<comment type="caution">
    <text evidence="2">The sequence shown here is derived from an EMBL/GenBank/DDBJ whole genome shotgun (WGS) entry which is preliminary data.</text>
</comment>
<feature type="compositionally biased region" description="Polar residues" evidence="1">
    <location>
        <begin position="86"/>
        <end position="120"/>
    </location>
</feature>
<sequence length="127" mass="13685">MGKLPRGCVLCLDVDDCYQCLDHEWADVPVYGETAAGLGRVEELEEEYYMERGVDPDRDEPTGADEEWSKRSAAKSSSSPGVVTRSKAQCSTSSPGAVTRSKAQSSTRQRAAGQNGSPTGTKRRLVA</sequence>
<protein>
    <submittedName>
        <fullName evidence="2">Uncharacterized protein</fullName>
    </submittedName>
</protein>
<name>A0A6G1CNR6_9ORYZ</name>
<dbReference type="EMBL" id="SPHZ02000008">
    <property type="protein sequence ID" value="KAF0901802.1"/>
    <property type="molecule type" value="Genomic_DNA"/>
</dbReference>
<evidence type="ECO:0000313" key="2">
    <source>
        <dbReference type="EMBL" id="KAF0901802.1"/>
    </source>
</evidence>
<organism evidence="2 3">
    <name type="scientific">Oryza meyeriana var. granulata</name>
    <dbReference type="NCBI Taxonomy" id="110450"/>
    <lineage>
        <taxon>Eukaryota</taxon>
        <taxon>Viridiplantae</taxon>
        <taxon>Streptophyta</taxon>
        <taxon>Embryophyta</taxon>
        <taxon>Tracheophyta</taxon>
        <taxon>Spermatophyta</taxon>
        <taxon>Magnoliopsida</taxon>
        <taxon>Liliopsida</taxon>
        <taxon>Poales</taxon>
        <taxon>Poaceae</taxon>
        <taxon>BOP clade</taxon>
        <taxon>Oryzoideae</taxon>
        <taxon>Oryzeae</taxon>
        <taxon>Oryzinae</taxon>
        <taxon>Oryza</taxon>
        <taxon>Oryza meyeriana</taxon>
    </lineage>
</organism>
<evidence type="ECO:0000256" key="1">
    <source>
        <dbReference type="SAM" id="MobiDB-lite"/>
    </source>
</evidence>
<dbReference type="AlphaFoldDB" id="A0A6G1CNR6"/>
<gene>
    <name evidence="2" type="ORF">E2562_006436</name>
</gene>
<keyword evidence="3" id="KW-1185">Reference proteome</keyword>